<evidence type="ECO:0000313" key="2">
    <source>
        <dbReference type="Proteomes" id="UP000008493"/>
    </source>
</evidence>
<dbReference type="EMBL" id="JH971399">
    <property type="protein sequence ID" value="EKM76905.1"/>
    <property type="molecule type" value="Genomic_DNA"/>
</dbReference>
<dbReference type="Proteomes" id="UP000008493">
    <property type="component" value="Unassembled WGS sequence"/>
</dbReference>
<dbReference type="GeneID" id="18825889"/>
<dbReference type="HOGENOM" id="CLU_2728994_0_0_1"/>
<dbReference type="AlphaFoldDB" id="K5XQ55"/>
<feature type="non-terminal residue" evidence="1">
    <location>
        <position position="1"/>
    </location>
</feature>
<protein>
    <submittedName>
        <fullName evidence="1">Uncharacterized protein</fullName>
    </submittedName>
</protein>
<sequence>DPFPERVVEPRQSFVLSPCLIDGGDSERRDPGTSTLGLLPIGTFREPEGDCCRRPWFVSSFVSKLNARLSWS</sequence>
<keyword evidence="2" id="KW-1185">Reference proteome</keyword>
<dbReference type="KEGG" id="abp:AGABI1DRAFT122389"/>
<organism evidence="1 2">
    <name type="scientific">Agaricus bisporus var. burnettii (strain JB137-S8 / ATCC MYA-4627 / FGSC 10392)</name>
    <name type="common">White button mushroom</name>
    <dbReference type="NCBI Taxonomy" id="597362"/>
    <lineage>
        <taxon>Eukaryota</taxon>
        <taxon>Fungi</taxon>
        <taxon>Dikarya</taxon>
        <taxon>Basidiomycota</taxon>
        <taxon>Agaricomycotina</taxon>
        <taxon>Agaricomycetes</taxon>
        <taxon>Agaricomycetidae</taxon>
        <taxon>Agaricales</taxon>
        <taxon>Agaricineae</taxon>
        <taxon>Agaricaceae</taxon>
        <taxon>Agaricus</taxon>
    </lineage>
</organism>
<accession>K5XQ55</accession>
<name>K5XQ55_AGABU</name>
<dbReference type="RefSeq" id="XP_007332511.1">
    <property type="nucleotide sequence ID" value="XM_007332449.1"/>
</dbReference>
<reference evidence="2" key="1">
    <citation type="journal article" date="2012" name="Proc. Natl. Acad. Sci. U.S.A.">
        <title>Genome sequence of the button mushroom Agaricus bisporus reveals mechanisms governing adaptation to a humic-rich ecological niche.</title>
        <authorList>
            <person name="Morin E."/>
            <person name="Kohler A."/>
            <person name="Baker A.R."/>
            <person name="Foulongne-Oriol M."/>
            <person name="Lombard V."/>
            <person name="Nagy L.G."/>
            <person name="Ohm R.A."/>
            <person name="Patyshakuliyeva A."/>
            <person name="Brun A."/>
            <person name="Aerts A.L."/>
            <person name="Bailey A.M."/>
            <person name="Billette C."/>
            <person name="Coutinho P.M."/>
            <person name="Deakin G."/>
            <person name="Doddapaneni H."/>
            <person name="Floudas D."/>
            <person name="Grimwood J."/>
            <person name="Hilden K."/>
            <person name="Kuees U."/>
            <person name="LaButti K.M."/>
            <person name="Lapidus A."/>
            <person name="Lindquist E.A."/>
            <person name="Lucas S.M."/>
            <person name="Murat C."/>
            <person name="Riley R.W."/>
            <person name="Salamov A.A."/>
            <person name="Schmutz J."/>
            <person name="Subramanian V."/>
            <person name="Woesten H.A.B."/>
            <person name="Xu J."/>
            <person name="Eastwood D.C."/>
            <person name="Foster G.D."/>
            <person name="Sonnenberg A.S."/>
            <person name="Cullen D."/>
            <person name="de Vries R.P."/>
            <person name="Lundell T."/>
            <person name="Hibbett D.S."/>
            <person name="Henrissat B."/>
            <person name="Burton K.S."/>
            <person name="Kerrigan R.W."/>
            <person name="Challen M.P."/>
            <person name="Grigoriev I.V."/>
            <person name="Martin F."/>
        </authorList>
    </citation>
    <scope>NUCLEOTIDE SEQUENCE [LARGE SCALE GENOMIC DNA]</scope>
    <source>
        <strain evidence="2">JB137-S8 / ATCC MYA-4627 / FGSC 10392</strain>
    </source>
</reference>
<gene>
    <name evidence="1" type="ORF">AGABI1DRAFT_122389</name>
</gene>
<evidence type="ECO:0000313" key="1">
    <source>
        <dbReference type="EMBL" id="EKM76905.1"/>
    </source>
</evidence>
<proteinExistence type="predicted"/>
<dbReference type="InParanoid" id="K5XQ55"/>